<accession>A0A423X3Y1</accession>
<evidence type="ECO:0000313" key="2">
    <source>
        <dbReference type="EMBL" id="ROW10623.1"/>
    </source>
</evidence>
<dbReference type="InterPro" id="IPR029058">
    <property type="entry name" value="AB_hydrolase_fold"/>
</dbReference>
<dbReference type="InterPro" id="IPR050266">
    <property type="entry name" value="AB_hydrolase_sf"/>
</dbReference>
<dbReference type="Pfam" id="PF00561">
    <property type="entry name" value="Abhydrolase_1"/>
    <property type="match status" value="1"/>
</dbReference>
<protein>
    <recommendedName>
        <fullName evidence="1">AB hydrolase-1 domain-containing protein</fullName>
    </recommendedName>
</protein>
<dbReference type="GO" id="GO:0046464">
    <property type="term" value="P:acylglycerol catabolic process"/>
    <property type="evidence" value="ECO:0007669"/>
    <property type="project" value="TreeGrafter"/>
</dbReference>
<sequence length="374" mass="40622">MAATQTIEVPHLGGIKAGYAISGGNNRIDPTKPTCVLINAMCMTVSLYRDQFDNAQLADAVNLLAIEPLGHGATSCPTEHFTYWDTAIMALQVMEALGVGRAYALGTSQGAWMVARMALLAPEKIQGLILLGTSMDYESSESRSKGCWDPAAMLSPFFEKWSSPTAATATTNADDFVIDDVWCGMVGSVGFGEHGTPEKTAFWTRTLQEVYRGDEGRKKAKMALLNLITRDGLLHRLRDIKCQVHWLQGTKDVPYGTTIPTEHIKLFTSAPKAELTFIPDGGHYLNATNPVEVADAILKMVVTPYSIASFLVLQLLLLPPLPPRDTTVTSLDGAYTASASALVFGTLVQRRCMSRSCVKTSPNEGLFRRERGVS</sequence>
<dbReference type="SUPFAM" id="SSF53474">
    <property type="entry name" value="alpha/beta-Hydrolases"/>
    <property type="match status" value="1"/>
</dbReference>
<proteinExistence type="predicted"/>
<dbReference type="Proteomes" id="UP000283895">
    <property type="component" value="Unassembled WGS sequence"/>
</dbReference>
<dbReference type="EMBL" id="LKEA01000003">
    <property type="protein sequence ID" value="ROW10623.1"/>
    <property type="molecule type" value="Genomic_DNA"/>
</dbReference>
<dbReference type="Gene3D" id="3.40.50.1820">
    <property type="entry name" value="alpha/beta hydrolase"/>
    <property type="match status" value="1"/>
</dbReference>
<dbReference type="GO" id="GO:0016020">
    <property type="term" value="C:membrane"/>
    <property type="evidence" value="ECO:0007669"/>
    <property type="project" value="TreeGrafter"/>
</dbReference>
<keyword evidence="3" id="KW-1185">Reference proteome</keyword>
<dbReference type="GO" id="GO:0047372">
    <property type="term" value="F:monoacylglycerol lipase activity"/>
    <property type="evidence" value="ECO:0007669"/>
    <property type="project" value="TreeGrafter"/>
</dbReference>
<dbReference type="PRINTS" id="PR00412">
    <property type="entry name" value="EPOXHYDRLASE"/>
</dbReference>
<dbReference type="OrthoDB" id="19657at2759"/>
<dbReference type="PANTHER" id="PTHR43798">
    <property type="entry name" value="MONOACYLGLYCEROL LIPASE"/>
    <property type="match status" value="1"/>
</dbReference>
<comment type="caution">
    <text evidence="2">The sequence shown here is derived from an EMBL/GenBank/DDBJ whole genome shotgun (WGS) entry which is preliminary data.</text>
</comment>
<organism evidence="2 3">
    <name type="scientific">Cytospora schulzeri</name>
    <dbReference type="NCBI Taxonomy" id="448051"/>
    <lineage>
        <taxon>Eukaryota</taxon>
        <taxon>Fungi</taxon>
        <taxon>Dikarya</taxon>
        <taxon>Ascomycota</taxon>
        <taxon>Pezizomycotina</taxon>
        <taxon>Sordariomycetes</taxon>
        <taxon>Sordariomycetidae</taxon>
        <taxon>Diaporthales</taxon>
        <taxon>Cytosporaceae</taxon>
        <taxon>Cytospora</taxon>
    </lineage>
</organism>
<dbReference type="InterPro" id="IPR000639">
    <property type="entry name" value="Epox_hydrolase-like"/>
</dbReference>
<feature type="domain" description="AB hydrolase-1" evidence="1">
    <location>
        <begin position="37"/>
        <end position="136"/>
    </location>
</feature>
<dbReference type="STRING" id="356882.A0A423X3Y1"/>
<reference evidence="2 3" key="1">
    <citation type="submission" date="2015-09" db="EMBL/GenBank/DDBJ databases">
        <title>Host preference determinants of Valsa canker pathogens revealed by comparative genomics.</title>
        <authorList>
            <person name="Yin Z."/>
            <person name="Huang L."/>
        </authorList>
    </citation>
    <scope>NUCLEOTIDE SEQUENCE [LARGE SCALE GENOMIC DNA]</scope>
    <source>
        <strain evidence="2 3">03-1</strain>
    </source>
</reference>
<dbReference type="PANTHER" id="PTHR43798:SF33">
    <property type="entry name" value="HYDROLASE, PUTATIVE (AFU_ORTHOLOGUE AFUA_2G14860)-RELATED"/>
    <property type="match status" value="1"/>
</dbReference>
<name>A0A423X3Y1_9PEZI</name>
<evidence type="ECO:0000259" key="1">
    <source>
        <dbReference type="Pfam" id="PF00561"/>
    </source>
</evidence>
<dbReference type="AlphaFoldDB" id="A0A423X3Y1"/>
<dbReference type="InterPro" id="IPR000073">
    <property type="entry name" value="AB_hydrolase_1"/>
</dbReference>
<gene>
    <name evidence="2" type="ORF">VMCG_01998</name>
</gene>
<evidence type="ECO:0000313" key="3">
    <source>
        <dbReference type="Proteomes" id="UP000283895"/>
    </source>
</evidence>